<sequence>MKLLLDQNLSFRLLDKLETTYPGSTQVKFVNLDQADDLTVWNYARENGFAIVTKDSDFHEFSLVYGNPPKILWLKCGNKPRWYVLSLLLNNQDGINAFLENEDGCCLEIY</sequence>
<dbReference type="AlphaFoldDB" id="A0A3B0YG41"/>
<organism evidence="2">
    <name type="scientific">hydrothermal vent metagenome</name>
    <dbReference type="NCBI Taxonomy" id="652676"/>
    <lineage>
        <taxon>unclassified sequences</taxon>
        <taxon>metagenomes</taxon>
        <taxon>ecological metagenomes</taxon>
    </lineage>
</organism>
<evidence type="ECO:0000259" key="1">
    <source>
        <dbReference type="Pfam" id="PF18480"/>
    </source>
</evidence>
<name>A0A3B0YG41_9ZZZZ</name>
<accession>A0A3B0YG41</accession>
<dbReference type="EMBL" id="UOFK01000152">
    <property type="protein sequence ID" value="VAW78381.1"/>
    <property type="molecule type" value="Genomic_DNA"/>
</dbReference>
<protein>
    <recommendedName>
        <fullName evidence="1">DUF5615 domain-containing protein</fullName>
    </recommendedName>
</protein>
<proteinExistence type="predicted"/>
<reference evidence="2" key="1">
    <citation type="submission" date="2018-06" db="EMBL/GenBank/DDBJ databases">
        <authorList>
            <person name="Zhirakovskaya E."/>
        </authorList>
    </citation>
    <scope>NUCLEOTIDE SEQUENCE</scope>
</reference>
<dbReference type="InterPro" id="IPR041049">
    <property type="entry name" value="DUF5615"/>
</dbReference>
<evidence type="ECO:0000313" key="2">
    <source>
        <dbReference type="EMBL" id="VAW78381.1"/>
    </source>
</evidence>
<dbReference type="Pfam" id="PF18480">
    <property type="entry name" value="DUF5615"/>
    <property type="match status" value="1"/>
</dbReference>
<feature type="domain" description="DUF5615" evidence="1">
    <location>
        <begin position="1"/>
        <end position="109"/>
    </location>
</feature>
<gene>
    <name evidence="2" type="ORF">MNBD_GAMMA13-949</name>
</gene>